<reference evidence="1" key="1">
    <citation type="submission" date="2016-10" db="EMBL/GenBank/DDBJ databases">
        <title>Sequence of Gallionella enrichment culture.</title>
        <authorList>
            <person name="Poehlein A."/>
            <person name="Muehling M."/>
            <person name="Daniel R."/>
        </authorList>
    </citation>
    <scope>NUCLEOTIDE SEQUENCE</scope>
</reference>
<dbReference type="Gene3D" id="3.90.1150.10">
    <property type="entry name" value="Aspartate Aminotransferase, domain 1"/>
    <property type="match status" value="1"/>
</dbReference>
<dbReference type="InterPro" id="IPR015422">
    <property type="entry name" value="PyrdxlP-dep_Trfase_small"/>
</dbReference>
<name>A0A1J5P8U6_9ZZZZ</name>
<comment type="caution">
    <text evidence="1">The sequence shown here is derived from an EMBL/GenBank/DDBJ whole genome shotgun (WGS) entry which is preliminary data.</text>
</comment>
<dbReference type="EMBL" id="MLJW01005550">
    <property type="protein sequence ID" value="OIQ68025.1"/>
    <property type="molecule type" value="Genomic_DNA"/>
</dbReference>
<dbReference type="InterPro" id="IPR015424">
    <property type="entry name" value="PyrdxlP-dep_Trfase"/>
</dbReference>
<evidence type="ECO:0000313" key="1">
    <source>
        <dbReference type="EMBL" id="OIQ68025.1"/>
    </source>
</evidence>
<proteinExistence type="predicted"/>
<sequence length="50" mass="5355">MTTRGFKEAEAEKLAHLIADVLDAPNDEAVLARVLAEVKALTAKFPVYGA</sequence>
<protein>
    <submittedName>
        <fullName evidence="1">Serine hydroxymethyltransferase</fullName>
        <ecNumber evidence="1">2.1.2.1</ecNumber>
    </submittedName>
</protein>
<dbReference type="EC" id="2.1.2.1" evidence="1"/>
<dbReference type="GO" id="GO:0008168">
    <property type="term" value="F:methyltransferase activity"/>
    <property type="evidence" value="ECO:0007669"/>
    <property type="project" value="UniProtKB-KW"/>
</dbReference>
<accession>A0A1J5P8U6</accession>
<dbReference type="AlphaFoldDB" id="A0A1J5P8U6"/>
<keyword evidence="1" id="KW-0489">Methyltransferase</keyword>
<dbReference type="GO" id="GO:0032259">
    <property type="term" value="P:methylation"/>
    <property type="evidence" value="ECO:0007669"/>
    <property type="project" value="UniProtKB-KW"/>
</dbReference>
<organism evidence="1">
    <name type="scientific">mine drainage metagenome</name>
    <dbReference type="NCBI Taxonomy" id="410659"/>
    <lineage>
        <taxon>unclassified sequences</taxon>
        <taxon>metagenomes</taxon>
        <taxon>ecological metagenomes</taxon>
    </lineage>
</organism>
<gene>
    <name evidence="1" type="primary">glyA_6</name>
    <name evidence="1" type="ORF">GALL_503890</name>
</gene>
<keyword evidence="1" id="KW-0808">Transferase</keyword>
<dbReference type="SUPFAM" id="SSF53383">
    <property type="entry name" value="PLP-dependent transferases"/>
    <property type="match status" value="1"/>
</dbReference>
<dbReference type="GO" id="GO:0004372">
    <property type="term" value="F:glycine hydroxymethyltransferase activity"/>
    <property type="evidence" value="ECO:0007669"/>
    <property type="project" value="UniProtKB-EC"/>
</dbReference>